<evidence type="ECO:0000256" key="4">
    <source>
        <dbReference type="PROSITE-ProRule" id="PRU00175"/>
    </source>
</evidence>
<dbReference type="SMART" id="SM00184">
    <property type="entry name" value="RING"/>
    <property type="match status" value="1"/>
</dbReference>
<dbReference type="Gene3D" id="3.30.40.10">
    <property type="entry name" value="Zinc/RING finger domain, C3HC4 (zinc finger)"/>
    <property type="match status" value="1"/>
</dbReference>
<keyword evidence="1" id="KW-0479">Metal-binding</keyword>
<comment type="caution">
    <text evidence="6">The sequence shown here is derived from an EMBL/GenBank/DDBJ whole genome shotgun (WGS) entry which is preliminary data.</text>
</comment>
<keyword evidence="3" id="KW-0862">Zinc</keyword>
<keyword evidence="7" id="KW-1185">Reference proteome</keyword>
<evidence type="ECO:0000256" key="3">
    <source>
        <dbReference type="ARBA" id="ARBA00022833"/>
    </source>
</evidence>
<evidence type="ECO:0000313" key="7">
    <source>
        <dbReference type="Proteomes" id="UP001190700"/>
    </source>
</evidence>
<name>A0AAE0EWT5_9CHLO</name>
<dbReference type="SUPFAM" id="SSF57850">
    <property type="entry name" value="RING/U-box"/>
    <property type="match status" value="1"/>
</dbReference>
<proteinExistence type="predicted"/>
<dbReference type="Pfam" id="PF13639">
    <property type="entry name" value="zf-RING_2"/>
    <property type="match status" value="1"/>
</dbReference>
<evidence type="ECO:0000259" key="5">
    <source>
        <dbReference type="PROSITE" id="PS50089"/>
    </source>
</evidence>
<evidence type="ECO:0000256" key="2">
    <source>
        <dbReference type="ARBA" id="ARBA00022771"/>
    </source>
</evidence>
<dbReference type="PANTHER" id="PTHR45969:SF69">
    <property type="entry name" value="FINGER DOMAIN PROTEIN, PUTATIVE (AFU_ORTHOLOGUE AFUA_3G12190)-RELATED"/>
    <property type="match status" value="1"/>
</dbReference>
<evidence type="ECO:0000313" key="6">
    <source>
        <dbReference type="EMBL" id="KAK3243037.1"/>
    </source>
</evidence>
<dbReference type="AlphaFoldDB" id="A0AAE0EWT5"/>
<protein>
    <recommendedName>
        <fullName evidence="5">RING-type domain-containing protein</fullName>
    </recommendedName>
</protein>
<dbReference type="PANTHER" id="PTHR45969">
    <property type="entry name" value="RING ZINC FINGER PROTEIN-RELATED"/>
    <property type="match status" value="1"/>
</dbReference>
<dbReference type="PROSITE" id="PS50089">
    <property type="entry name" value="ZF_RING_2"/>
    <property type="match status" value="1"/>
</dbReference>
<dbReference type="Proteomes" id="UP001190700">
    <property type="component" value="Unassembled WGS sequence"/>
</dbReference>
<dbReference type="GO" id="GO:0008270">
    <property type="term" value="F:zinc ion binding"/>
    <property type="evidence" value="ECO:0007669"/>
    <property type="project" value="UniProtKB-KW"/>
</dbReference>
<dbReference type="GO" id="GO:0061630">
    <property type="term" value="F:ubiquitin protein ligase activity"/>
    <property type="evidence" value="ECO:0007669"/>
    <property type="project" value="TreeGrafter"/>
</dbReference>
<reference evidence="6 7" key="1">
    <citation type="journal article" date="2015" name="Genome Biol. Evol.">
        <title>Comparative Genomics of a Bacterivorous Green Alga Reveals Evolutionary Causalities and Consequences of Phago-Mixotrophic Mode of Nutrition.</title>
        <authorList>
            <person name="Burns J.A."/>
            <person name="Paasch A."/>
            <person name="Narechania A."/>
            <person name="Kim E."/>
        </authorList>
    </citation>
    <scope>NUCLEOTIDE SEQUENCE [LARGE SCALE GENOMIC DNA]</scope>
    <source>
        <strain evidence="6 7">PLY_AMNH</strain>
    </source>
</reference>
<dbReference type="InterPro" id="IPR013083">
    <property type="entry name" value="Znf_RING/FYVE/PHD"/>
</dbReference>
<dbReference type="EMBL" id="LGRX02033090">
    <property type="protein sequence ID" value="KAK3243037.1"/>
    <property type="molecule type" value="Genomic_DNA"/>
</dbReference>
<dbReference type="InterPro" id="IPR001841">
    <property type="entry name" value="Znf_RING"/>
</dbReference>
<evidence type="ECO:0000256" key="1">
    <source>
        <dbReference type="ARBA" id="ARBA00022723"/>
    </source>
</evidence>
<keyword evidence="2 4" id="KW-0863">Zinc-finger</keyword>
<accession>A0AAE0EWT5</accession>
<gene>
    <name evidence="6" type="ORF">CYMTET_47306</name>
</gene>
<sequence>MPFVSLSDLRPPFFANADEGDVRSRMDTPRGSVFASGEGGCPCRPSRLFASTPPTECTVCLESLFDESAPDRDNALLVYQFSCGHFFHYRCIYEWIDRSNRSCPICRRVLDIDTLRCEHDVLCDLREELRRRLRVSSSFAGFEYSYSRRWIVRVGLAYEYLSTIAAHGKADVFFYKLHADDLTVHGLLERALDCNIQQADFGILAYTDLRRWFALANRKSAALAALVEKGCVDAHIFLDLRSDFVETNLAEVALASIIHGNQFDANAYTLLKDDLESYDLVNTGLESVIRTARFDPFFLMDEKHNIRSACLKRTALSKMLPQIEFTSYAFQIFRVDLTEAGLLPEVLLRIIDMQDFTVYRYLELRVDLWEHDLAANALSNLLATNRLTHDLLWRVDEDLRRTCLLGDTLRRLRQSGVPEATGERTGQRKFPSRLREMCERCFVCRYIVREVFCWWRRLGTR</sequence>
<organism evidence="6 7">
    <name type="scientific">Cymbomonas tetramitiformis</name>
    <dbReference type="NCBI Taxonomy" id="36881"/>
    <lineage>
        <taxon>Eukaryota</taxon>
        <taxon>Viridiplantae</taxon>
        <taxon>Chlorophyta</taxon>
        <taxon>Pyramimonadophyceae</taxon>
        <taxon>Pyramimonadales</taxon>
        <taxon>Pyramimonadaceae</taxon>
        <taxon>Cymbomonas</taxon>
    </lineage>
</organism>
<feature type="domain" description="RING-type" evidence="5">
    <location>
        <begin position="57"/>
        <end position="107"/>
    </location>
</feature>
<dbReference type="GO" id="GO:0016567">
    <property type="term" value="P:protein ubiquitination"/>
    <property type="evidence" value="ECO:0007669"/>
    <property type="project" value="TreeGrafter"/>
</dbReference>